<evidence type="ECO:0000313" key="4">
    <source>
        <dbReference type="EMBL" id="PHU35890.1"/>
    </source>
</evidence>
<dbReference type="Gene3D" id="1.10.357.10">
    <property type="entry name" value="Tetracycline Repressor, domain 2"/>
    <property type="match status" value="1"/>
</dbReference>
<reference evidence="4 5" key="2">
    <citation type="submission" date="2017-10" db="EMBL/GenBank/DDBJ databases">
        <authorList>
            <person name="Banno H."/>
            <person name="Chua N.-H."/>
        </authorList>
    </citation>
    <scope>NUCLEOTIDE SEQUENCE [LARGE SCALE GENOMIC DNA]</scope>
    <source>
        <strain evidence="4 5">JK626</strain>
    </source>
</reference>
<keyword evidence="1 2" id="KW-0238">DNA-binding</keyword>
<dbReference type="AlphaFoldDB" id="A0A2G3DYE5"/>
<evidence type="ECO:0000256" key="1">
    <source>
        <dbReference type="ARBA" id="ARBA00023125"/>
    </source>
</evidence>
<dbReference type="Proteomes" id="UP000225889">
    <property type="component" value="Unassembled WGS sequence"/>
</dbReference>
<dbReference type="InterPro" id="IPR001647">
    <property type="entry name" value="HTH_TetR"/>
</dbReference>
<feature type="domain" description="HTH tetR-type" evidence="3">
    <location>
        <begin position="7"/>
        <end position="67"/>
    </location>
</feature>
<dbReference type="RefSeq" id="WP_090152331.1">
    <property type="nucleotide sequence ID" value="NZ_PDYF01000008.1"/>
</dbReference>
<dbReference type="InterPro" id="IPR039532">
    <property type="entry name" value="TetR_C_Firmicutes"/>
</dbReference>
<evidence type="ECO:0000313" key="5">
    <source>
        <dbReference type="Proteomes" id="UP000225889"/>
    </source>
</evidence>
<dbReference type="Pfam" id="PF14278">
    <property type="entry name" value="TetR_C_8"/>
    <property type="match status" value="1"/>
</dbReference>
<dbReference type="PANTHER" id="PTHR43479:SF7">
    <property type="entry name" value="TETR-FAMILY TRANSCRIPTIONAL REGULATOR"/>
    <property type="match status" value="1"/>
</dbReference>
<dbReference type="SUPFAM" id="SSF46689">
    <property type="entry name" value="Homeodomain-like"/>
    <property type="match status" value="1"/>
</dbReference>
<organism evidence="4 5">
    <name type="scientific">Pseudobutyrivibrio ruminis</name>
    <dbReference type="NCBI Taxonomy" id="46206"/>
    <lineage>
        <taxon>Bacteria</taxon>
        <taxon>Bacillati</taxon>
        <taxon>Bacillota</taxon>
        <taxon>Clostridia</taxon>
        <taxon>Lachnospirales</taxon>
        <taxon>Lachnospiraceae</taxon>
        <taxon>Pseudobutyrivibrio</taxon>
    </lineage>
</organism>
<comment type="caution">
    <text evidence="4">The sequence shown here is derived from an EMBL/GenBank/DDBJ whole genome shotgun (WGS) entry which is preliminary data.</text>
</comment>
<dbReference type="PANTHER" id="PTHR43479">
    <property type="entry name" value="ACREF/ENVCD OPERON REPRESSOR-RELATED"/>
    <property type="match status" value="1"/>
</dbReference>
<accession>A0A2G3DYE5</accession>
<proteinExistence type="predicted"/>
<dbReference type="InterPro" id="IPR050624">
    <property type="entry name" value="HTH-type_Tx_Regulator"/>
</dbReference>
<dbReference type="InterPro" id="IPR009057">
    <property type="entry name" value="Homeodomain-like_sf"/>
</dbReference>
<sequence>MNNQTQNAIDIVLAESLKELAATKPIDKITIKEITNKAGVIRPTFYNHFQDKYELLEWITVNELFAPIEPLLANGMLREAITFLLTTIFKGKDFYRRAAQLEGQNSFNEIFNRCVANLVKKYIDIDSLLSIANYEWVDEKLVSEFLAHTISWVTIQWIMRGMDSPVDELADVYVKIFHSPIIQVISNNDK</sequence>
<dbReference type="EMBL" id="PDYF01000008">
    <property type="protein sequence ID" value="PHU35890.1"/>
    <property type="molecule type" value="Genomic_DNA"/>
</dbReference>
<evidence type="ECO:0000256" key="2">
    <source>
        <dbReference type="PROSITE-ProRule" id="PRU00335"/>
    </source>
</evidence>
<evidence type="ECO:0000259" key="3">
    <source>
        <dbReference type="PROSITE" id="PS50977"/>
    </source>
</evidence>
<dbReference type="PROSITE" id="PS50977">
    <property type="entry name" value="HTH_TETR_2"/>
    <property type="match status" value="1"/>
</dbReference>
<gene>
    <name evidence="4" type="ORF">CSX01_04580</name>
</gene>
<dbReference type="Pfam" id="PF00440">
    <property type="entry name" value="TetR_N"/>
    <property type="match status" value="1"/>
</dbReference>
<dbReference type="GO" id="GO:0003677">
    <property type="term" value="F:DNA binding"/>
    <property type="evidence" value="ECO:0007669"/>
    <property type="project" value="UniProtKB-UniRule"/>
</dbReference>
<name>A0A2G3DYE5_9FIRM</name>
<feature type="DNA-binding region" description="H-T-H motif" evidence="2">
    <location>
        <begin position="30"/>
        <end position="49"/>
    </location>
</feature>
<protein>
    <submittedName>
        <fullName evidence="4">TetR family transcriptional regulator</fullName>
    </submittedName>
</protein>
<reference evidence="4 5" key="1">
    <citation type="submission" date="2017-10" db="EMBL/GenBank/DDBJ databases">
        <title>Resolving the taxonomy of Roseburia spp., Eubacterium rectale and Agathobacter spp. through phylogenomic analysis.</title>
        <authorList>
            <person name="Sheridan P.O."/>
            <person name="Walker A.W."/>
            <person name="Duncan S.H."/>
            <person name="Scott K.P."/>
            <person name="Toole P.W.O."/>
            <person name="Luis P."/>
            <person name="Flint H.J."/>
        </authorList>
    </citation>
    <scope>NUCLEOTIDE SEQUENCE [LARGE SCALE GENOMIC DNA]</scope>
    <source>
        <strain evidence="4 5">JK626</strain>
    </source>
</reference>